<proteinExistence type="predicted"/>
<sequence length="403" mass="45339">MKILVVSQYFWPENFRINDLCVALKDRGHEITVFTGQPNYPSGVLFDEYKKEPAAFSYFHDMPIIRTPIYTRKKGSINLLLNYLSFVLSGSLYGPLKLKGEEFDVILVCQLSPVTAAIPAISFKCIKNIPIVMWSLDLWPESLEAVGMIKSKKALNIVGSLVSWIYKRCDVILGQSESYLNAVRRRSSVNTKLKLFPNWAEDQFNICGERDKKASVLTILFAGNIGDAQDFESIVECAKFLKESKVSVVFSIVGNGRKFNWLQSEIKKHQLDDLFVLHGQHPLDMMPAFYSKADVALVSLKPNDIFERTIPGKIQSYMLSSLPILAMLDGEGKKLIDIANCGLSCSASDAYSLYENIKKISEMPSSERLALGLNGKNYANSFFSKDKLVTRLEQILNDVLKVN</sequence>
<dbReference type="PANTHER" id="PTHR12526:SF609">
    <property type="entry name" value="LIPOPOLYSACCHARIDE BIOSYNTHESIS PROTEIN"/>
    <property type="match status" value="1"/>
</dbReference>
<accession>A0A4Q5KSS1</accession>
<dbReference type="EMBL" id="SEZK01000043">
    <property type="protein sequence ID" value="RYU48861.1"/>
    <property type="molecule type" value="Genomic_DNA"/>
</dbReference>
<dbReference type="GO" id="GO:0016757">
    <property type="term" value="F:glycosyltransferase activity"/>
    <property type="evidence" value="ECO:0007669"/>
    <property type="project" value="UniProtKB-ARBA"/>
</dbReference>
<evidence type="ECO:0000313" key="2">
    <source>
        <dbReference type="Proteomes" id="UP000294063"/>
    </source>
</evidence>
<dbReference type="AlphaFoldDB" id="A0A4Q5KSS1"/>
<name>A0A4Q5KSS1_9GAMM</name>
<comment type="caution">
    <text evidence="1">The sequence shown here is derived from an EMBL/GenBank/DDBJ whole genome shotgun (WGS) entry which is preliminary data.</text>
</comment>
<dbReference type="CDD" id="cd03794">
    <property type="entry name" value="GT4_WbuB-like"/>
    <property type="match status" value="1"/>
</dbReference>
<dbReference type="PANTHER" id="PTHR12526">
    <property type="entry name" value="GLYCOSYLTRANSFERASE"/>
    <property type="match status" value="1"/>
</dbReference>
<reference evidence="1 2" key="1">
    <citation type="submission" date="2019-02" db="EMBL/GenBank/DDBJ databases">
        <title>Genome sequences of Aliivibrio finisterrensis strains from farmed Atlantic salmon.</title>
        <authorList>
            <person name="Bowman J.P."/>
        </authorList>
    </citation>
    <scope>NUCLEOTIDE SEQUENCE [LARGE SCALE GENOMIC DNA]</scope>
    <source>
        <strain evidence="1 2">A46</strain>
    </source>
</reference>
<keyword evidence="1" id="KW-0808">Transferase</keyword>
<dbReference type="RefSeq" id="WP_130049135.1">
    <property type="nucleotide sequence ID" value="NZ_SEZK01000043.1"/>
</dbReference>
<evidence type="ECO:0000313" key="1">
    <source>
        <dbReference type="EMBL" id="RYU48861.1"/>
    </source>
</evidence>
<dbReference type="Gene3D" id="3.40.50.2000">
    <property type="entry name" value="Glycogen Phosphorylase B"/>
    <property type="match status" value="2"/>
</dbReference>
<protein>
    <submittedName>
        <fullName evidence="1">Glycosyltransferase WbuB</fullName>
    </submittedName>
</protein>
<dbReference type="Pfam" id="PF13692">
    <property type="entry name" value="Glyco_trans_1_4"/>
    <property type="match status" value="1"/>
</dbReference>
<dbReference type="SUPFAM" id="SSF53756">
    <property type="entry name" value="UDP-Glycosyltransferase/glycogen phosphorylase"/>
    <property type="match status" value="1"/>
</dbReference>
<organism evidence="1 2">
    <name type="scientific">Aliivibrio finisterrensis</name>
    <dbReference type="NCBI Taxonomy" id="511998"/>
    <lineage>
        <taxon>Bacteria</taxon>
        <taxon>Pseudomonadati</taxon>
        <taxon>Pseudomonadota</taxon>
        <taxon>Gammaproteobacteria</taxon>
        <taxon>Vibrionales</taxon>
        <taxon>Vibrionaceae</taxon>
        <taxon>Aliivibrio</taxon>
    </lineage>
</organism>
<gene>
    <name evidence="1" type="ORF">ERW57_17040</name>
</gene>
<dbReference type="Proteomes" id="UP000294063">
    <property type="component" value="Unassembled WGS sequence"/>
</dbReference>